<evidence type="ECO:0000313" key="2">
    <source>
        <dbReference type="EMBL" id="ESA16753.1"/>
    </source>
</evidence>
<keyword evidence="1" id="KW-1133">Transmembrane helix</keyword>
<reference evidence="2" key="1">
    <citation type="submission" date="2013-07" db="EMBL/GenBank/DDBJ databases">
        <title>The genome of an arbuscular mycorrhizal fungus provides insights into the evolution of the oldest plant symbiosis.</title>
        <authorList>
            <consortium name="DOE Joint Genome Institute"/>
            <person name="Tisserant E."/>
            <person name="Malbreil M."/>
            <person name="Kuo A."/>
            <person name="Kohler A."/>
            <person name="Symeonidi A."/>
            <person name="Balestrini R."/>
            <person name="Charron P."/>
            <person name="Duensing N."/>
            <person name="Frei-dit-Frey N."/>
            <person name="Gianinazzi-Pearson V."/>
            <person name="Gilbert B."/>
            <person name="Handa Y."/>
            <person name="Hijri M."/>
            <person name="Kaul R."/>
            <person name="Kawaguchi M."/>
            <person name="Krajinski F."/>
            <person name="Lammers P."/>
            <person name="Lapierre D."/>
            <person name="Masclaux F.G."/>
            <person name="Murat C."/>
            <person name="Morin E."/>
            <person name="Ndikumana S."/>
            <person name="Pagni M."/>
            <person name="Petitpierre D."/>
            <person name="Requena N."/>
            <person name="Rosikiewicz P."/>
            <person name="Riley R."/>
            <person name="Saito K."/>
            <person name="San Clemente H."/>
            <person name="Shapiro H."/>
            <person name="van Tuinen D."/>
            <person name="Becard G."/>
            <person name="Bonfante P."/>
            <person name="Paszkowski U."/>
            <person name="Shachar-Hill Y."/>
            <person name="Young J.P."/>
            <person name="Sanders I.R."/>
            <person name="Henrissat B."/>
            <person name="Rensing S.A."/>
            <person name="Grigoriev I.V."/>
            <person name="Corradi N."/>
            <person name="Roux C."/>
            <person name="Martin F."/>
        </authorList>
    </citation>
    <scope>NUCLEOTIDE SEQUENCE</scope>
    <source>
        <strain evidence="2">DAOM 197198</strain>
    </source>
</reference>
<feature type="transmembrane region" description="Helical" evidence="1">
    <location>
        <begin position="21"/>
        <end position="42"/>
    </location>
</feature>
<dbReference type="HOGENOM" id="CLU_2265122_0_0_1"/>
<organism evidence="2">
    <name type="scientific">Rhizophagus irregularis (strain DAOM 181602 / DAOM 197198 / MUCL 43194)</name>
    <name type="common">Arbuscular mycorrhizal fungus</name>
    <name type="synonym">Glomus intraradices</name>
    <dbReference type="NCBI Taxonomy" id="747089"/>
    <lineage>
        <taxon>Eukaryota</taxon>
        <taxon>Fungi</taxon>
        <taxon>Fungi incertae sedis</taxon>
        <taxon>Mucoromycota</taxon>
        <taxon>Glomeromycotina</taxon>
        <taxon>Glomeromycetes</taxon>
        <taxon>Glomerales</taxon>
        <taxon>Glomeraceae</taxon>
        <taxon>Rhizophagus</taxon>
    </lineage>
</organism>
<evidence type="ECO:0000256" key="1">
    <source>
        <dbReference type="SAM" id="Phobius"/>
    </source>
</evidence>
<dbReference type="EMBL" id="KI280795">
    <property type="protein sequence ID" value="ESA16753.1"/>
    <property type="molecule type" value="Genomic_DNA"/>
</dbReference>
<sequence length="103" mass="11705">MVARRFFTDSRSGYGAGWVTYSIVDFTIFEIYLGGVAVVIYIERVLDYVLFYGRLFVLVLVNSALCCDSFLNTWYSIKLLMAKINKIQAIIVLSLPLGSAHFF</sequence>
<feature type="transmembrane region" description="Helical" evidence="1">
    <location>
        <begin position="48"/>
        <end position="71"/>
    </location>
</feature>
<dbReference type="VEuPathDB" id="FungiDB:RhiirFUN_007495"/>
<accession>U9UDW1</accession>
<keyword evidence="1" id="KW-0472">Membrane</keyword>
<gene>
    <name evidence="2" type="ORF">GLOINDRAFT_22504</name>
</gene>
<name>U9UDW1_RHIID</name>
<proteinExistence type="predicted"/>
<keyword evidence="1" id="KW-0812">Transmembrane</keyword>
<dbReference type="AlphaFoldDB" id="U9UDW1"/>
<protein>
    <submittedName>
        <fullName evidence="2">Uncharacterized protein</fullName>
    </submittedName>
</protein>